<protein>
    <submittedName>
        <fullName evidence="1">Uncharacterized protein</fullName>
    </submittedName>
</protein>
<reference evidence="1 2" key="1">
    <citation type="journal article" date="2019" name="Int. J. Syst. Evol. Microbiol.">
        <title>The Global Catalogue of Microorganisms (GCM) 10K type strain sequencing project: providing services to taxonomists for standard genome sequencing and annotation.</title>
        <authorList>
            <consortium name="The Broad Institute Genomics Platform"/>
            <consortium name="The Broad Institute Genome Sequencing Center for Infectious Disease"/>
            <person name="Wu L."/>
            <person name="Ma J."/>
        </authorList>
    </citation>
    <scope>NUCLEOTIDE SEQUENCE [LARGE SCALE GENOMIC DNA]</scope>
    <source>
        <strain evidence="1 2">JCM 15933</strain>
    </source>
</reference>
<organism evidence="1 2">
    <name type="scientific">Dactylosporangium maewongense</name>
    <dbReference type="NCBI Taxonomy" id="634393"/>
    <lineage>
        <taxon>Bacteria</taxon>
        <taxon>Bacillati</taxon>
        <taxon>Actinomycetota</taxon>
        <taxon>Actinomycetes</taxon>
        <taxon>Micromonosporales</taxon>
        <taxon>Micromonosporaceae</taxon>
        <taxon>Dactylosporangium</taxon>
    </lineage>
</organism>
<dbReference type="Proteomes" id="UP001501470">
    <property type="component" value="Unassembled WGS sequence"/>
</dbReference>
<sequence>MTSMSRKRVAITAGVVVAAAAAVAVTAVMVVRGGGGHAPVPDAAPTLNAPAAKGVLPFARPASAAEYLENAAWTAERKPWKDPRPDQFMYIETLELRNKPAYENEHPNDPIRTGMGENRKIQEWNSIDGQTRAGYKDGRLVVTRRGQGGEYWDRIAWSTITSMTRPDKVPDAVPGPGSMGIELDAFIGQYVVPPNVQAAIFRHLAQAPGMTINPDAVNIDGRPAVGLGRIVEGYLSQELLFDQQTYQFIGERLVAVKDHVSHGDDGDHVSHRGDVYRQVIYSKMAIVDRPGDTQ</sequence>
<evidence type="ECO:0000313" key="2">
    <source>
        <dbReference type="Proteomes" id="UP001501470"/>
    </source>
</evidence>
<proteinExistence type="predicted"/>
<name>A0ABN2BC83_9ACTN</name>
<accession>A0ABN2BC83</accession>
<gene>
    <name evidence="1" type="ORF">GCM10009827_064170</name>
</gene>
<dbReference type="EMBL" id="BAAAQD010000014">
    <property type="protein sequence ID" value="GAA1536719.1"/>
    <property type="molecule type" value="Genomic_DNA"/>
</dbReference>
<comment type="caution">
    <text evidence="1">The sequence shown here is derived from an EMBL/GenBank/DDBJ whole genome shotgun (WGS) entry which is preliminary data.</text>
</comment>
<keyword evidence="2" id="KW-1185">Reference proteome</keyword>
<evidence type="ECO:0000313" key="1">
    <source>
        <dbReference type="EMBL" id="GAA1536719.1"/>
    </source>
</evidence>